<dbReference type="AlphaFoldDB" id="A0A1F5WQ82"/>
<keyword evidence="1" id="KW-0472">Membrane</keyword>
<sequence length="153" mass="17359">MSNLLIRFLLLVALLLAGFSFGWEFLLALFVFFIAIGKVYLEYVLVGFVFDVLFDFPFGFFTVIFSAILLAALLSDDFFKSDSVFNRAMRGIFASLLSVSLFFSFFSYSIWPDFGTAIETSAITFLKIVIVLAAMLLLSKLIETRLDENKIFK</sequence>
<evidence type="ECO:0000313" key="2">
    <source>
        <dbReference type="EMBL" id="OGF77780.1"/>
    </source>
</evidence>
<protein>
    <recommendedName>
        <fullName evidence="4">Rod shape-determining protein MreD</fullName>
    </recommendedName>
</protein>
<feature type="transmembrane region" description="Helical" evidence="1">
    <location>
        <begin position="123"/>
        <end position="142"/>
    </location>
</feature>
<feature type="transmembrane region" description="Helical" evidence="1">
    <location>
        <begin position="9"/>
        <end position="36"/>
    </location>
</feature>
<comment type="caution">
    <text evidence="2">The sequence shown here is derived from an EMBL/GenBank/DDBJ whole genome shotgun (WGS) entry which is preliminary data.</text>
</comment>
<name>A0A1F5WQ82_9BACT</name>
<evidence type="ECO:0000313" key="3">
    <source>
        <dbReference type="Proteomes" id="UP000177723"/>
    </source>
</evidence>
<evidence type="ECO:0000256" key="1">
    <source>
        <dbReference type="SAM" id="Phobius"/>
    </source>
</evidence>
<keyword evidence="1" id="KW-0812">Transmembrane</keyword>
<gene>
    <name evidence="2" type="ORF">A3F23_04090</name>
</gene>
<evidence type="ECO:0008006" key="4">
    <source>
        <dbReference type="Google" id="ProtNLM"/>
    </source>
</evidence>
<keyword evidence="1" id="KW-1133">Transmembrane helix</keyword>
<accession>A0A1F5WQ82</accession>
<dbReference type="Proteomes" id="UP000177723">
    <property type="component" value="Unassembled WGS sequence"/>
</dbReference>
<feature type="transmembrane region" description="Helical" evidence="1">
    <location>
        <begin position="91"/>
        <end position="111"/>
    </location>
</feature>
<proteinExistence type="predicted"/>
<dbReference type="EMBL" id="MFHT01000011">
    <property type="protein sequence ID" value="OGF77780.1"/>
    <property type="molecule type" value="Genomic_DNA"/>
</dbReference>
<reference evidence="2 3" key="1">
    <citation type="journal article" date="2016" name="Nat. Commun.">
        <title>Thousands of microbial genomes shed light on interconnected biogeochemical processes in an aquifer system.</title>
        <authorList>
            <person name="Anantharaman K."/>
            <person name="Brown C.T."/>
            <person name="Hug L.A."/>
            <person name="Sharon I."/>
            <person name="Castelle C.J."/>
            <person name="Probst A.J."/>
            <person name="Thomas B.C."/>
            <person name="Singh A."/>
            <person name="Wilkins M.J."/>
            <person name="Karaoz U."/>
            <person name="Brodie E.L."/>
            <person name="Williams K.H."/>
            <person name="Hubbard S.S."/>
            <person name="Banfield J.F."/>
        </authorList>
    </citation>
    <scope>NUCLEOTIDE SEQUENCE [LARGE SCALE GENOMIC DNA]</scope>
</reference>
<feature type="transmembrane region" description="Helical" evidence="1">
    <location>
        <begin position="56"/>
        <end position="79"/>
    </location>
</feature>
<organism evidence="2 3">
    <name type="scientific">Candidatus Giovannonibacteria bacterium RIFCSPHIGHO2_12_FULL_43_15</name>
    <dbReference type="NCBI Taxonomy" id="1798341"/>
    <lineage>
        <taxon>Bacteria</taxon>
        <taxon>Candidatus Giovannoniibacteriota</taxon>
    </lineage>
</organism>